<accession>A0A518AAW6</accession>
<evidence type="ECO:0000313" key="2">
    <source>
        <dbReference type="EMBL" id="QDT29016.1"/>
    </source>
</evidence>
<evidence type="ECO:0000313" key="3">
    <source>
        <dbReference type="Proteomes" id="UP000315647"/>
    </source>
</evidence>
<dbReference type="RefSeq" id="WP_145112419.1">
    <property type="nucleotide sequence ID" value="NZ_CP036277.1"/>
</dbReference>
<sequence length="226" mass="25994">MIVQQGPSENQSEPQEAEARKQRSHAILKAEQVPFIDHLPLRETEAESLRRTTEEVALRAMALCIVSVKGEGLEQDIVERLVDDFQLADTFSPDEKKFIADPDPDQMLRVQFAWRYETYWVLLWALEFIDELPRPDQICDVPAAVACLRDLGREGFLEQASLRPQSEILDAADLIYRYHWAVVDARLKQQDAPAQLDGGVVMERHYALNWLIGYQNQLWDDISTDT</sequence>
<dbReference type="InterPro" id="IPR025368">
    <property type="entry name" value="DUF4272"/>
</dbReference>
<dbReference type="EMBL" id="CP037421">
    <property type="protein sequence ID" value="QDT29016.1"/>
    <property type="molecule type" value="Genomic_DNA"/>
</dbReference>
<name>A0A517QBN3_9PLAN</name>
<reference evidence="2 3" key="1">
    <citation type="submission" date="2019-03" db="EMBL/GenBank/DDBJ databases">
        <title>Deep-cultivation of Planctomycetes and their phenomic and genomic characterization uncovers novel biology.</title>
        <authorList>
            <person name="Wiegand S."/>
            <person name="Jogler M."/>
            <person name="Boedeker C."/>
            <person name="Pinto D."/>
            <person name="Vollmers J."/>
            <person name="Rivas-Marin E."/>
            <person name="Kohn T."/>
            <person name="Peeters S.H."/>
            <person name="Heuer A."/>
            <person name="Rast P."/>
            <person name="Oberbeckmann S."/>
            <person name="Bunk B."/>
            <person name="Jeske O."/>
            <person name="Meyerdierks A."/>
            <person name="Storesund J.E."/>
            <person name="Kallscheuer N."/>
            <person name="Luecker S."/>
            <person name="Lage O.M."/>
            <person name="Pohl T."/>
            <person name="Merkel B.J."/>
            <person name="Hornburger P."/>
            <person name="Mueller R.-W."/>
            <person name="Bruemmer F."/>
            <person name="Labrenz M."/>
            <person name="Spormann A.M."/>
            <person name="Op den Camp H."/>
            <person name="Overmann J."/>
            <person name="Amann R."/>
            <person name="Jetten M.S.M."/>
            <person name="Mascher T."/>
            <person name="Medema M.H."/>
            <person name="Devos D.P."/>
            <person name="Kaster A.-K."/>
            <person name="Ovreas L."/>
            <person name="Rohde M."/>
            <person name="Galperin M.Y."/>
            <person name="Jogler C."/>
        </authorList>
    </citation>
    <scope>NUCLEOTIDE SEQUENCE [LARGE SCALE GENOMIC DNA]</scope>
    <source>
        <strain evidence="2 3">Enr10</strain>
    </source>
</reference>
<feature type="region of interest" description="Disordered" evidence="1">
    <location>
        <begin position="1"/>
        <end position="23"/>
    </location>
</feature>
<protein>
    <submittedName>
        <fullName evidence="2">Uncharacterized protein</fullName>
    </submittedName>
</protein>
<gene>
    <name evidence="2" type="ORF">Enr10x_43650</name>
</gene>
<feature type="compositionally biased region" description="Polar residues" evidence="1">
    <location>
        <begin position="1"/>
        <end position="14"/>
    </location>
</feature>
<dbReference type="Pfam" id="PF14094">
    <property type="entry name" value="DUF4272"/>
    <property type="match status" value="1"/>
</dbReference>
<dbReference type="AlphaFoldDB" id="A0A517QBN3"/>
<keyword evidence="3" id="KW-1185">Reference proteome</keyword>
<dbReference type="Proteomes" id="UP000315647">
    <property type="component" value="Chromosome"/>
</dbReference>
<evidence type="ECO:0000256" key="1">
    <source>
        <dbReference type="SAM" id="MobiDB-lite"/>
    </source>
</evidence>
<proteinExistence type="predicted"/>
<organism evidence="2 3">
    <name type="scientific">Gimesia panareensis</name>
    <dbReference type="NCBI Taxonomy" id="2527978"/>
    <lineage>
        <taxon>Bacteria</taxon>
        <taxon>Pseudomonadati</taxon>
        <taxon>Planctomycetota</taxon>
        <taxon>Planctomycetia</taxon>
        <taxon>Planctomycetales</taxon>
        <taxon>Planctomycetaceae</taxon>
        <taxon>Gimesia</taxon>
    </lineage>
</organism>
<accession>A0A517QBN3</accession>